<evidence type="ECO:0000313" key="2">
    <source>
        <dbReference type="EMBL" id="NEX22879.1"/>
    </source>
</evidence>
<proteinExistence type="predicted"/>
<dbReference type="InterPro" id="IPR036515">
    <property type="entry name" value="Transposase_17_sf"/>
</dbReference>
<protein>
    <submittedName>
        <fullName evidence="2">Transposase</fullName>
    </submittedName>
</protein>
<dbReference type="PANTHER" id="PTHR36966:SF1">
    <property type="entry name" value="REP-ASSOCIATED TYROSINE TRANSPOSASE"/>
    <property type="match status" value="1"/>
</dbReference>
<dbReference type="Pfam" id="PF01797">
    <property type="entry name" value="Y1_Tnp"/>
    <property type="match status" value="1"/>
</dbReference>
<dbReference type="NCBIfam" id="NF047646">
    <property type="entry name" value="REP_Tyr_transpos"/>
    <property type="match status" value="1"/>
</dbReference>
<accession>A0A6P1DYX5</accession>
<feature type="domain" description="Transposase IS200-like" evidence="1">
    <location>
        <begin position="65"/>
        <end position="169"/>
    </location>
</feature>
<comment type="caution">
    <text evidence="2">The sequence shown here is derived from an EMBL/GenBank/DDBJ whole genome shotgun (WGS) entry which is preliminary data.</text>
</comment>
<organism evidence="2 3">
    <name type="scientific">Thiorhodococcus mannitoliphagus</name>
    <dbReference type="NCBI Taxonomy" id="329406"/>
    <lineage>
        <taxon>Bacteria</taxon>
        <taxon>Pseudomonadati</taxon>
        <taxon>Pseudomonadota</taxon>
        <taxon>Gammaproteobacteria</taxon>
        <taxon>Chromatiales</taxon>
        <taxon>Chromatiaceae</taxon>
        <taxon>Thiorhodococcus</taxon>
    </lineage>
</organism>
<dbReference type="InterPro" id="IPR052715">
    <property type="entry name" value="RAYT_transposase"/>
</dbReference>
<keyword evidence="3" id="KW-1185">Reference proteome</keyword>
<dbReference type="Proteomes" id="UP000471640">
    <property type="component" value="Unassembled WGS sequence"/>
</dbReference>
<dbReference type="EMBL" id="JAAIJR010000134">
    <property type="protein sequence ID" value="NEX22879.1"/>
    <property type="molecule type" value="Genomic_DNA"/>
</dbReference>
<dbReference type="GO" id="GO:0006313">
    <property type="term" value="P:DNA transposition"/>
    <property type="evidence" value="ECO:0007669"/>
    <property type="project" value="InterPro"/>
</dbReference>
<dbReference type="SUPFAM" id="SSF143422">
    <property type="entry name" value="Transposase IS200-like"/>
    <property type="match status" value="1"/>
</dbReference>
<dbReference type="AlphaFoldDB" id="A0A6P1DYX5"/>
<reference evidence="3" key="1">
    <citation type="journal article" date="2020" name="Microbiol. Resour. Announc.">
        <title>Draft Genome Sequences of Thiorhodococcus mannitoliphagus and Thiorhodococcus minor, Purple Sulfur Photosynthetic Bacteria in the Gammaproteobacterial Family Chromatiaceae.</title>
        <authorList>
            <person name="Aviles F.A."/>
            <person name="Meyer T.E."/>
            <person name="Kyndt J.A."/>
        </authorList>
    </citation>
    <scope>NUCLEOTIDE SEQUENCE [LARGE SCALE GENOMIC DNA]</scope>
    <source>
        <strain evidence="3">DSM 18266</strain>
    </source>
</reference>
<dbReference type="GO" id="GO:0043565">
    <property type="term" value="F:sequence-specific DNA binding"/>
    <property type="evidence" value="ECO:0007669"/>
    <property type="project" value="TreeGrafter"/>
</dbReference>
<dbReference type="SMART" id="SM01321">
    <property type="entry name" value="Y1_Tnp"/>
    <property type="match status" value="1"/>
</dbReference>
<evidence type="ECO:0000313" key="3">
    <source>
        <dbReference type="Proteomes" id="UP000471640"/>
    </source>
</evidence>
<dbReference type="PANTHER" id="PTHR36966">
    <property type="entry name" value="REP-ASSOCIATED TYROSINE TRANSPOSASE"/>
    <property type="match status" value="1"/>
</dbReference>
<dbReference type="Gene3D" id="3.30.70.1290">
    <property type="entry name" value="Transposase IS200-like"/>
    <property type="match status" value="1"/>
</dbReference>
<dbReference type="GO" id="GO:0004803">
    <property type="term" value="F:transposase activity"/>
    <property type="evidence" value="ECO:0007669"/>
    <property type="project" value="InterPro"/>
</dbReference>
<sequence length="193" mass="21765">MLMAATGTTGWYSRGYLPHLNVPGLVQSITTHLGDSLPKATLHRLLAETERDDIARRQRLDTLLDAGHGACWLSRAEIAELVEQTLLEGDGECYRLLSWVIMPNHLHVLIETLPPMGLGEVVRRWKGSTSRAANGRLGRSGAFWERDYFDRYIRDDAHLAAVTRYIEQNPVKAGLVARAEDWRYGSAWRREAG</sequence>
<name>A0A6P1DYX5_9GAMM</name>
<dbReference type="InterPro" id="IPR002686">
    <property type="entry name" value="Transposase_17"/>
</dbReference>
<gene>
    <name evidence="2" type="ORF">G3480_21675</name>
</gene>
<reference evidence="2 3" key="2">
    <citation type="submission" date="2020-02" db="EMBL/GenBank/DDBJ databases">
        <title>Genome sequences of Thiorhodococcus mannitoliphagus and Thiorhodococcus minor, purple sulfur photosynthetic bacteria in the gammaproteobacterial family, Chromatiaceae.</title>
        <authorList>
            <person name="Aviles F.A."/>
            <person name="Meyer T.E."/>
            <person name="Kyndt J.A."/>
        </authorList>
    </citation>
    <scope>NUCLEOTIDE SEQUENCE [LARGE SCALE GENOMIC DNA]</scope>
    <source>
        <strain evidence="2 3">DSM 18266</strain>
    </source>
</reference>
<evidence type="ECO:0000259" key="1">
    <source>
        <dbReference type="SMART" id="SM01321"/>
    </source>
</evidence>